<dbReference type="EMBL" id="JAAXYH010000020">
    <property type="protein sequence ID" value="NMH67017.1"/>
    <property type="molecule type" value="Genomic_DNA"/>
</dbReference>
<dbReference type="GO" id="GO:0005524">
    <property type="term" value="F:ATP binding"/>
    <property type="evidence" value="ECO:0007669"/>
    <property type="project" value="UniProtKB-UniRule"/>
</dbReference>
<dbReference type="SUPFAM" id="SSF54211">
    <property type="entry name" value="Ribosomal protein S5 domain 2-like"/>
    <property type="match status" value="1"/>
</dbReference>
<proteinExistence type="inferred from homology"/>
<reference evidence="13" key="1">
    <citation type="submission" date="2020-04" db="EMBL/GenBank/DDBJ databases">
        <title>Description of Shewanella salipaludis sp. nov., isolated from a salt marsh.</title>
        <authorList>
            <person name="Park S."/>
            <person name="Yoon J.-H."/>
        </authorList>
    </citation>
    <scope>NUCLEOTIDE SEQUENCE</scope>
    <source>
        <strain evidence="13">SHSM-M6</strain>
    </source>
</reference>
<dbReference type="Gene3D" id="3.30.70.890">
    <property type="entry name" value="GHMP kinase, C-terminal domain"/>
    <property type="match status" value="1"/>
</dbReference>
<keyword evidence="7 10" id="KW-0067">ATP-binding</keyword>
<evidence type="ECO:0000313" key="13">
    <source>
        <dbReference type="EMBL" id="NMH67017.1"/>
    </source>
</evidence>
<evidence type="ECO:0000256" key="10">
    <source>
        <dbReference type="HAMAP-Rule" id="MF_00061"/>
    </source>
</evidence>
<feature type="active site" evidence="10">
    <location>
        <position position="14"/>
    </location>
</feature>
<keyword evidence="14" id="KW-1185">Reference proteome</keyword>
<dbReference type="InterPro" id="IPR004424">
    <property type="entry name" value="IspE"/>
</dbReference>
<keyword evidence="5 10" id="KW-0547">Nucleotide-binding</keyword>
<evidence type="ECO:0000313" key="14">
    <source>
        <dbReference type="Proteomes" id="UP000737113"/>
    </source>
</evidence>
<accession>A0A972FWP9</accession>
<evidence type="ECO:0000256" key="3">
    <source>
        <dbReference type="ARBA" id="ARBA00017473"/>
    </source>
</evidence>
<dbReference type="GO" id="GO:0016114">
    <property type="term" value="P:terpenoid biosynthetic process"/>
    <property type="evidence" value="ECO:0007669"/>
    <property type="project" value="UniProtKB-UniRule"/>
</dbReference>
<dbReference type="Proteomes" id="UP000737113">
    <property type="component" value="Unassembled WGS sequence"/>
</dbReference>
<evidence type="ECO:0000256" key="6">
    <source>
        <dbReference type="ARBA" id="ARBA00022777"/>
    </source>
</evidence>
<dbReference type="RefSeq" id="WP_169565779.1">
    <property type="nucleotide sequence ID" value="NZ_JAAXYH010000020.1"/>
</dbReference>
<comment type="function">
    <text evidence="10">Catalyzes the phosphorylation of the position 2 hydroxy group of 4-diphosphocytidyl-2C-methyl-D-erythritol.</text>
</comment>
<name>A0A972FWP9_9GAMM</name>
<evidence type="ECO:0000256" key="5">
    <source>
        <dbReference type="ARBA" id="ARBA00022741"/>
    </source>
</evidence>
<dbReference type="NCBIfam" id="TIGR00154">
    <property type="entry name" value="ispE"/>
    <property type="match status" value="1"/>
</dbReference>
<dbReference type="EC" id="2.7.1.148" evidence="2 10"/>
<comment type="pathway">
    <text evidence="10">Isoprenoid biosynthesis; isopentenyl diphosphate biosynthesis via DXP pathway; isopentenyl diphosphate from 1-deoxy-D-xylulose 5-phosphate: step 3/6.</text>
</comment>
<keyword evidence="4 10" id="KW-0808">Transferase</keyword>
<evidence type="ECO:0000256" key="8">
    <source>
        <dbReference type="ARBA" id="ARBA00023229"/>
    </source>
</evidence>
<evidence type="ECO:0000256" key="2">
    <source>
        <dbReference type="ARBA" id="ARBA00012052"/>
    </source>
</evidence>
<dbReference type="InterPro" id="IPR014721">
    <property type="entry name" value="Ribsml_uS5_D2-typ_fold_subgr"/>
</dbReference>
<dbReference type="HAMAP" id="MF_00061">
    <property type="entry name" value="IspE"/>
    <property type="match status" value="1"/>
</dbReference>
<dbReference type="GO" id="GO:0050515">
    <property type="term" value="F:4-(cytidine 5'-diphospho)-2-C-methyl-D-erythritol kinase activity"/>
    <property type="evidence" value="ECO:0007669"/>
    <property type="project" value="UniProtKB-UniRule"/>
</dbReference>
<evidence type="ECO:0000259" key="11">
    <source>
        <dbReference type="Pfam" id="PF00288"/>
    </source>
</evidence>
<evidence type="ECO:0000256" key="1">
    <source>
        <dbReference type="ARBA" id="ARBA00009684"/>
    </source>
</evidence>
<dbReference type="InterPro" id="IPR020568">
    <property type="entry name" value="Ribosomal_Su5_D2-typ_SF"/>
</dbReference>
<feature type="binding site" evidence="10">
    <location>
        <begin position="98"/>
        <end position="108"/>
    </location>
    <ligand>
        <name>ATP</name>
        <dbReference type="ChEBI" id="CHEBI:30616"/>
    </ligand>
</feature>
<dbReference type="Gene3D" id="3.30.230.10">
    <property type="match status" value="1"/>
</dbReference>
<keyword evidence="8 10" id="KW-0414">Isoprene biosynthesis</keyword>
<dbReference type="InterPro" id="IPR036554">
    <property type="entry name" value="GHMP_kinase_C_sf"/>
</dbReference>
<sequence length="284" mass="30411">MTAHLSLGWPAPAKLNLFLHVNGRRADGYHELQTLFQFIDYCDYLDFKLMDGAALKLHSNLGGVVADNDNLILRAAKSLQQATGYPGGAEIWLDKRLPMGGGLGGGSSDAATTLVALNALWDTGLSNAELAEIGLKLGADVPVFINGLAAFAEGVGERLQPVFPPQSWYLVLVPDVHVSTQAVFQDPALPRATPKLDIDTLMNSSWSNDCQKLVAEKYPQVAKALAWLVEYAPSRMTGTGACVFGEFEQAQQAHAALAKLPPDLQGFVAQGMNSSPLLARLAQL</sequence>
<dbReference type="InterPro" id="IPR013750">
    <property type="entry name" value="GHMP_kinase_C_dom"/>
</dbReference>
<evidence type="ECO:0000259" key="12">
    <source>
        <dbReference type="Pfam" id="PF08544"/>
    </source>
</evidence>
<evidence type="ECO:0000256" key="9">
    <source>
        <dbReference type="ARBA" id="ARBA00032554"/>
    </source>
</evidence>
<gene>
    <name evidence="10 13" type="primary">ispE</name>
    <name evidence="13" type="ORF">HC757_17810</name>
</gene>
<dbReference type="AlphaFoldDB" id="A0A972FWP9"/>
<dbReference type="GO" id="GO:0019288">
    <property type="term" value="P:isopentenyl diphosphate biosynthetic process, methylerythritol 4-phosphate pathway"/>
    <property type="evidence" value="ECO:0007669"/>
    <property type="project" value="UniProtKB-UniRule"/>
</dbReference>
<evidence type="ECO:0000256" key="7">
    <source>
        <dbReference type="ARBA" id="ARBA00022840"/>
    </source>
</evidence>
<comment type="catalytic activity">
    <reaction evidence="10">
        <text>4-CDP-2-C-methyl-D-erythritol + ATP = 4-CDP-2-C-methyl-D-erythritol 2-phosphate + ADP + H(+)</text>
        <dbReference type="Rhea" id="RHEA:18437"/>
        <dbReference type="ChEBI" id="CHEBI:15378"/>
        <dbReference type="ChEBI" id="CHEBI:30616"/>
        <dbReference type="ChEBI" id="CHEBI:57823"/>
        <dbReference type="ChEBI" id="CHEBI:57919"/>
        <dbReference type="ChEBI" id="CHEBI:456216"/>
        <dbReference type="EC" id="2.7.1.148"/>
    </reaction>
</comment>
<dbReference type="Pfam" id="PF00288">
    <property type="entry name" value="GHMP_kinases_N"/>
    <property type="match status" value="1"/>
</dbReference>
<comment type="caution">
    <text evidence="13">The sequence shown here is derived from an EMBL/GenBank/DDBJ whole genome shotgun (WGS) entry which is preliminary data.</text>
</comment>
<keyword evidence="6 10" id="KW-0418">Kinase</keyword>
<feature type="domain" description="GHMP kinase N-terminal" evidence="11">
    <location>
        <begin position="70"/>
        <end position="147"/>
    </location>
</feature>
<dbReference type="Pfam" id="PF08544">
    <property type="entry name" value="GHMP_kinases_C"/>
    <property type="match status" value="1"/>
</dbReference>
<feature type="active site" evidence="10">
    <location>
        <position position="140"/>
    </location>
</feature>
<evidence type="ECO:0000256" key="4">
    <source>
        <dbReference type="ARBA" id="ARBA00022679"/>
    </source>
</evidence>
<comment type="similarity">
    <text evidence="1 10">Belongs to the GHMP kinase family. IspE subfamily.</text>
</comment>
<dbReference type="InterPro" id="IPR006204">
    <property type="entry name" value="GHMP_kinase_N_dom"/>
</dbReference>
<protein>
    <recommendedName>
        <fullName evidence="3 10">4-diphosphocytidyl-2-C-methyl-D-erythritol kinase</fullName>
        <shortName evidence="10">CMK</shortName>
        <ecNumber evidence="2 10">2.7.1.148</ecNumber>
    </recommendedName>
    <alternativeName>
        <fullName evidence="9 10">4-(cytidine-5'-diphospho)-2-C-methyl-D-erythritol kinase</fullName>
    </alternativeName>
</protein>
<dbReference type="PANTHER" id="PTHR43527:SF2">
    <property type="entry name" value="4-DIPHOSPHOCYTIDYL-2-C-METHYL-D-ERYTHRITOL KINASE, CHLOROPLASTIC"/>
    <property type="match status" value="1"/>
</dbReference>
<dbReference type="PANTHER" id="PTHR43527">
    <property type="entry name" value="4-DIPHOSPHOCYTIDYL-2-C-METHYL-D-ERYTHRITOL KINASE, CHLOROPLASTIC"/>
    <property type="match status" value="1"/>
</dbReference>
<organism evidence="13 14">
    <name type="scientific">Shewanella salipaludis</name>
    <dbReference type="NCBI Taxonomy" id="2723052"/>
    <lineage>
        <taxon>Bacteria</taxon>
        <taxon>Pseudomonadati</taxon>
        <taxon>Pseudomonadota</taxon>
        <taxon>Gammaproteobacteria</taxon>
        <taxon>Alteromonadales</taxon>
        <taxon>Shewanellaceae</taxon>
        <taxon>Shewanella</taxon>
    </lineage>
</organism>
<feature type="domain" description="GHMP kinase C-terminal" evidence="12">
    <location>
        <begin position="200"/>
        <end position="260"/>
    </location>
</feature>
<dbReference type="PIRSF" id="PIRSF010376">
    <property type="entry name" value="IspE"/>
    <property type="match status" value="1"/>
</dbReference>
<dbReference type="SUPFAM" id="SSF55060">
    <property type="entry name" value="GHMP Kinase, C-terminal domain"/>
    <property type="match status" value="1"/>
</dbReference>